<sequence length="87" mass="9921">NGADTDALLRLSTKTEFLFVTDVEAIFRAEHGVASRKDQSSLNCNRIRILERFYCHLGGDKLAPPAEAKRKFSHAYRSVAKNYYQNE</sequence>
<comment type="caution">
    <text evidence="1">The sequence shown here is derived from an EMBL/GenBank/DDBJ whole genome shotgun (WGS) entry which is preliminary data.</text>
</comment>
<dbReference type="AlphaFoldDB" id="X1EBK5"/>
<name>X1EBK5_9ZZZZ</name>
<reference evidence="1" key="1">
    <citation type="journal article" date="2014" name="Front. Microbiol.">
        <title>High frequency of phylogenetically diverse reductive dehalogenase-homologous genes in deep subseafloor sedimentary metagenomes.</title>
        <authorList>
            <person name="Kawai M."/>
            <person name="Futagami T."/>
            <person name="Toyoda A."/>
            <person name="Takaki Y."/>
            <person name="Nishi S."/>
            <person name="Hori S."/>
            <person name="Arai W."/>
            <person name="Tsubouchi T."/>
            <person name="Morono Y."/>
            <person name="Uchiyama I."/>
            <person name="Ito T."/>
            <person name="Fujiyama A."/>
            <person name="Inagaki F."/>
            <person name="Takami H."/>
        </authorList>
    </citation>
    <scope>NUCLEOTIDE SEQUENCE</scope>
    <source>
        <strain evidence="1">Expedition CK06-06</strain>
    </source>
</reference>
<accession>X1EBK5</accession>
<protein>
    <submittedName>
        <fullName evidence="1">Uncharacterized protein</fullName>
    </submittedName>
</protein>
<evidence type="ECO:0000313" key="1">
    <source>
        <dbReference type="EMBL" id="GAH30671.1"/>
    </source>
</evidence>
<organism evidence="1">
    <name type="scientific">marine sediment metagenome</name>
    <dbReference type="NCBI Taxonomy" id="412755"/>
    <lineage>
        <taxon>unclassified sequences</taxon>
        <taxon>metagenomes</taxon>
        <taxon>ecological metagenomes</taxon>
    </lineage>
</organism>
<dbReference type="EMBL" id="BART01040717">
    <property type="protein sequence ID" value="GAH30671.1"/>
    <property type="molecule type" value="Genomic_DNA"/>
</dbReference>
<proteinExistence type="predicted"/>
<feature type="non-terminal residue" evidence="1">
    <location>
        <position position="87"/>
    </location>
</feature>
<gene>
    <name evidence="1" type="ORF">S01H4_66069</name>
</gene>
<feature type="non-terminal residue" evidence="1">
    <location>
        <position position="1"/>
    </location>
</feature>